<dbReference type="PROSITE" id="PS50009">
    <property type="entry name" value="RASGEF_CAT"/>
    <property type="match status" value="1"/>
</dbReference>
<dbReference type="GO" id="GO:0005886">
    <property type="term" value="C:plasma membrane"/>
    <property type="evidence" value="ECO:0007669"/>
    <property type="project" value="TreeGrafter"/>
</dbReference>
<dbReference type="InterPro" id="IPR023578">
    <property type="entry name" value="Ras_GEF_dom_sf"/>
</dbReference>
<proteinExistence type="predicted"/>
<dbReference type="InterPro" id="IPR008937">
    <property type="entry name" value="Ras-like_GEF"/>
</dbReference>
<dbReference type="SMART" id="SM00147">
    <property type="entry name" value="RasGEF"/>
    <property type="match status" value="1"/>
</dbReference>
<gene>
    <name evidence="5" type="ORF">CL6EHI_180310</name>
</gene>
<dbReference type="GO" id="GO:0007265">
    <property type="term" value="P:Ras protein signal transduction"/>
    <property type="evidence" value="ECO:0007669"/>
    <property type="project" value="TreeGrafter"/>
</dbReference>
<dbReference type="PANTHER" id="PTHR23113">
    <property type="entry name" value="GUANINE NUCLEOTIDE EXCHANGE FACTOR"/>
    <property type="match status" value="1"/>
</dbReference>
<evidence type="ECO:0000256" key="3">
    <source>
        <dbReference type="SAM" id="MobiDB-lite"/>
    </source>
</evidence>
<sequence>MSVPKGNNNQEVYLEPVSPTGPLSPSFKKRGRTFSQTRNASFDKKSSPLFLNEGLNENESPRRRNTIKKLTDVIKISPVLKRNEIEPISLQETIPIPLMDLAHEMIEEKDFNETLMEEDVLILLNKIIPKADFWKQTKGEKELKTKFGQVVLKCYKHSIFFFEDETRCSKVKIPFDEQDIVNCRICVHAMEITHCELLRCFIKILKKIKDVNENNIQIICKIMISGGFMRTFGVDLFIKLGTFLELCKQKESDVFDLQSREPFYTLEGRSLIITHCSNEVMLQMIFSRIQQIGQFMEDYIAFTPYICDFQTTFENFIKILDGIEKDSKNINVSKDWMIFGISRFEKMIICWINIMGNAIREECSYLFNRINAVIQRSSLLTTKFKKELPLLLKQYSQPRTSLSKLSPYDIKHVNQLFDEKRMSIVRTKNTLKNVKEINETIDSIKYYFSSMKTSFFTQQLIIFDQEVLSQVMKYDLYLHNEEGTLERYIKAMRCIEDIFIDITCNESTKKSIKKSIKIAKECFEESDFNMSYLVFSCLSTSFSQCSELWNKIEKKHIQTFEKLQEIYSISRNFNNYRISFENKAFPKIPILSLWMHDIVNINEQDTFTDPQKRYLNLAKMRSLSSILKLLHYSQTIKYEFHKDQRCVMTLMKLSDY</sequence>
<feature type="compositionally biased region" description="Polar residues" evidence="3">
    <location>
        <begin position="1"/>
        <end position="11"/>
    </location>
</feature>
<keyword evidence="1 2" id="KW-0344">Guanine-nucleotide releasing factor</keyword>
<dbReference type="AlphaFoldDB" id="A0A5K1VCL2"/>
<dbReference type="SUPFAM" id="SSF48366">
    <property type="entry name" value="Ras GEF"/>
    <property type="match status" value="1"/>
</dbReference>
<organism evidence="5 6">
    <name type="scientific">Entamoeba histolytica</name>
    <dbReference type="NCBI Taxonomy" id="5759"/>
    <lineage>
        <taxon>Eukaryota</taxon>
        <taxon>Amoebozoa</taxon>
        <taxon>Evosea</taxon>
        <taxon>Archamoebae</taxon>
        <taxon>Mastigamoebida</taxon>
        <taxon>Entamoebidae</taxon>
        <taxon>Entamoeba</taxon>
    </lineage>
</organism>
<dbReference type="PANTHER" id="PTHR23113:SF99">
    <property type="entry name" value="RASGEF DOMAIN-CONTAINING PROTEIN"/>
    <property type="match status" value="1"/>
</dbReference>
<dbReference type="InterPro" id="IPR001895">
    <property type="entry name" value="RASGEF_cat_dom"/>
</dbReference>
<comment type="caution">
    <text evidence="5">The sequence shown here is derived from an EMBL/GenBank/DDBJ whole genome shotgun (WGS) entry which is preliminary data.</text>
</comment>
<evidence type="ECO:0000256" key="1">
    <source>
        <dbReference type="ARBA" id="ARBA00022658"/>
    </source>
</evidence>
<accession>A0A5K1VCL2</accession>
<evidence type="ECO:0000256" key="2">
    <source>
        <dbReference type="PROSITE-ProRule" id="PRU00168"/>
    </source>
</evidence>
<feature type="domain" description="Ras-GEF" evidence="4">
    <location>
        <begin position="452"/>
        <end position="656"/>
    </location>
</feature>
<feature type="region of interest" description="Disordered" evidence="3">
    <location>
        <begin position="1"/>
        <end position="57"/>
    </location>
</feature>
<dbReference type="VEuPathDB" id="AmoebaDB:EHI5A_019020"/>
<dbReference type="EMBL" id="BDEQ01000001">
    <property type="protein sequence ID" value="GAT95376.1"/>
    <property type="molecule type" value="Genomic_DNA"/>
</dbReference>
<evidence type="ECO:0000313" key="5">
    <source>
        <dbReference type="EMBL" id="GAT95376.1"/>
    </source>
</evidence>
<dbReference type="VEuPathDB" id="AmoebaDB:KM1_043450"/>
<evidence type="ECO:0000313" key="6">
    <source>
        <dbReference type="Proteomes" id="UP000078387"/>
    </source>
</evidence>
<dbReference type="VEuPathDB" id="AmoebaDB:EHI7A_007770"/>
<dbReference type="Pfam" id="PF00617">
    <property type="entry name" value="RasGEF"/>
    <property type="match status" value="1"/>
</dbReference>
<dbReference type="OMA" id="ECYDEND"/>
<dbReference type="VEuPathDB" id="AmoebaDB:EHI8A_036360"/>
<evidence type="ECO:0000259" key="4">
    <source>
        <dbReference type="PROSITE" id="PS50009"/>
    </source>
</evidence>
<dbReference type="VEuPathDB" id="AmoebaDB:EHI_180310"/>
<dbReference type="InterPro" id="IPR036964">
    <property type="entry name" value="RASGEF_cat_dom_sf"/>
</dbReference>
<reference evidence="5 6" key="1">
    <citation type="submission" date="2016-05" db="EMBL/GenBank/DDBJ databases">
        <title>First whole genome sequencing of Entamoeba histolytica HM1:IMSS-clone-6.</title>
        <authorList>
            <person name="Mukherjee Avik.K."/>
            <person name="Izumyama S."/>
            <person name="Nakada-Tsukui K."/>
            <person name="Nozaki T."/>
        </authorList>
    </citation>
    <scope>NUCLEOTIDE SEQUENCE [LARGE SCALE GENOMIC DNA]</scope>
    <source>
        <strain evidence="5 6">HM1:IMSS clone 6</strain>
    </source>
</reference>
<dbReference type="GO" id="GO:0005085">
    <property type="term" value="F:guanyl-nucleotide exchange factor activity"/>
    <property type="evidence" value="ECO:0007669"/>
    <property type="project" value="UniProtKB-KW"/>
</dbReference>
<dbReference type="Proteomes" id="UP000078387">
    <property type="component" value="Unassembled WGS sequence"/>
</dbReference>
<protein>
    <recommendedName>
        <fullName evidence="4">Ras-GEF domain-containing protein</fullName>
    </recommendedName>
</protein>
<dbReference type="Gene3D" id="1.10.840.10">
    <property type="entry name" value="Ras guanine-nucleotide exchange factors catalytic domain"/>
    <property type="match status" value="1"/>
</dbReference>
<name>A0A5K1VCL2_ENTHI</name>